<gene>
    <name evidence="3" type="ORF">BECKFW1821B_GA0114236_100336</name>
</gene>
<dbReference type="InterPro" id="IPR001296">
    <property type="entry name" value="Glyco_trans_1"/>
</dbReference>
<evidence type="ECO:0000313" key="3">
    <source>
        <dbReference type="EMBL" id="VFJ47864.1"/>
    </source>
</evidence>
<dbReference type="AlphaFoldDB" id="A0A450S7H1"/>
<evidence type="ECO:0000259" key="1">
    <source>
        <dbReference type="Pfam" id="PF00534"/>
    </source>
</evidence>
<dbReference type="Gene3D" id="3.40.50.2000">
    <property type="entry name" value="Glycogen Phosphorylase B"/>
    <property type="match status" value="2"/>
</dbReference>
<evidence type="ECO:0000259" key="2">
    <source>
        <dbReference type="Pfam" id="PF13439"/>
    </source>
</evidence>
<accession>A0A450S7H1</accession>
<reference evidence="3" key="1">
    <citation type="submission" date="2019-02" db="EMBL/GenBank/DDBJ databases">
        <authorList>
            <person name="Gruber-Vodicka R. H."/>
            <person name="Seah K. B. B."/>
        </authorList>
    </citation>
    <scope>NUCLEOTIDE SEQUENCE</scope>
    <source>
        <strain evidence="3">BECK_BZ106</strain>
    </source>
</reference>
<organism evidence="3">
    <name type="scientific">Candidatus Kentrum sp. FW</name>
    <dbReference type="NCBI Taxonomy" id="2126338"/>
    <lineage>
        <taxon>Bacteria</taxon>
        <taxon>Pseudomonadati</taxon>
        <taxon>Pseudomonadota</taxon>
        <taxon>Gammaproteobacteria</taxon>
        <taxon>Candidatus Kentrum</taxon>
    </lineage>
</organism>
<sequence>MRIINTVFGDASGGRWRVVLDYARVLTGLGHEVLLVLNPRTAGETEAENLPKGIRTTWVRNSGHYDLFALWRSRRLIDEFQPDAIIAHCGRSVGVMLRAARKRLPVIGVSHSNNVKRIVPADAYFNISTHIDGLIKAYPKHSRLAYHLPNMIEVPAGTQFRARPFHRPPKIGAMGRFDHVKGFDVYIRALGILKQEGHGFSAVLGGGGKEEAGLVELRHRLGLDEQLSFIGWVKDPIAFFTEPDLLCIPSRSDAFGITPLEAGLAGIPQVLSDAEGHRDMFTDGKHARLVPRDRPDLLAKALQTLLDDESYAHTLAQQAFRRVTDSYGVDQFTANLERNLEDILHRFRK</sequence>
<dbReference type="EMBL" id="CAADFD010000003">
    <property type="protein sequence ID" value="VFJ47864.1"/>
    <property type="molecule type" value="Genomic_DNA"/>
</dbReference>
<dbReference type="Pfam" id="PF00534">
    <property type="entry name" value="Glycos_transf_1"/>
    <property type="match status" value="1"/>
</dbReference>
<dbReference type="PANTHER" id="PTHR12526:SF627">
    <property type="entry name" value="D-RHAMNOSYLTRANSFERASE WBPZ"/>
    <property type="match status" value="1"/>
</dbReference>
<dbReference type="Pfam" id="PF13439">
    <property type="entry name" value="Glyco_transf_4"/>
    <property type="match status" value="1"/>
</dbReference>
<dbReference type="GO" id="GO:1901135">
    <property type="term" value="P:carbohydrate derivative metabolic process"/>
    <property type="evidence" value="ECO:0007669"/>
    <property type="project" value="UniProtKB-ARBA"/>
</dbReference>
<protein>
    <submittedName>
        <fullName evidence="3">Glycosyltransferase involved in cell wall bisynthesis</fullName>
    </submittedName>
</protein>
<proteinExistence type="predicted"/>
<name>A0A450S7H1_9GAMM</name>
<dbReference type="SUPFAM" id="SSF53756">
    <property type="entry name" value="UDP-Glycosyltransferase/glycogen phosphorylase"/>
    <property type="match status" value="1"/>
</dbReference>
<feature type="domain" description="Glycosyltransferase subfamily 4-like N-terminal" evidence="2">
    <location>
        <begin position="13"/>
        <end position="115"/>
    </location>
</feature>
<dbReference type="PANTHER" id="PTHR12526">
    <property type="entry name" value="GLYCOSYLTRANSFERASE"/>
    <property type="match status" value="1"/>
</dbReference>
<feature type="domain" description="Glycosyl transferase family 1" evidence="1">
    <location>
        <begin position="165"/>
        <end position="320"/>
    </location>
</feature>
<keyword evidence="3" id="KW-0808">Transferase</keyword>
<dbReference type="InterPro" id="IPR028098">
    <property type="entry name" value="Glyco_trans_4-like_N"/>
</dbReference>
<dbReference type="GO" id="GO:0016757">
    <property type="term" value="F:glycosyltransferase activity"/>
    <property type="evidence" value="ECO:0007669"/>
    <property type="project" value="InterPro"/>
</dbReference>
<dbReference type="CDD" id="cd03801">
    <property type="entry name" value="GT4_PimA-like"/>
    <property type="match status" value="1"/>
</dbReference>